<feature type="non-terminal residue" evidence="1">
    <location>
        <position position="1"/>
    </location>
</feature>
<comment type="caution">
    <text evidence="1">The sequence shown here is derived from an EMBL/GenBank/DDBJ whole genome shotgun (WGS) entry which is preliminary data.</text>
</comment>
<dbReference type="AlphaFoldDB" id="A0A0F8XS48"/>
<sequence length="156" mass="16378">IEVVDGDTKIQTEESADEDKIRFDTGGTERAILDSSGLQLAVAAASPPQANTLVKGNIIKGWVNFAGSSTINASFNVASITDNATSDFTIVIDQNMADTNYVVIGMVKQPSTSTQTTSVQIKTGTSLGVGSFNIITLESTNTLDSDPTMVIIMGNQ</sequence>
<evidence type="ECO:0000313" key="1">
    <source>
        <dbReference type="EMBL" id="KKK64025.1"/>
    </source>
</evidence>
<protein>
    <submittedName>
        <fullName evidence="1">Uncharacterized protein</fullName>
    </submittedName>
</protein>
<gene>
    <name evidence="1" type="ORF">LCGC14_2988360</name>
</gene>
<proteinExistence type="predicted"/>
<organism evidence="1">
    <name type="scientific">marine sediment metagenome</name>
    <dbReference type="NCBI Taxonomy" id="412755"/>
    <lineage>
        <taxon>unclassified sequences</taxon>
        <taxon>metagenomes</taxon>
        <taxon>ecological metagenomes</taxon>
    </lineage>
</organism>
<reference evidence="1" key="1">
    <citation type="journal article" date="2015" name="Nature">
        <title>Complex archaea that bridge the gap between prokaryotes and eukaryotes.</title>
        <authorList>
            <person name="Spang A."/>
            <person name="Saw J.H."/>
            <person name="Jorgensen S.L."/>
            <person name="Zaremba-Niedzwiedzka K."/>
            <person name="Martijn J."/>
            <person name="Lind A.E."/>
            <person name="van Eijk R."/>
            <person name="Schleper C."/>
            <person name="Guy L."/>
            <person name="Ettema T.J."/>
        </authorList>
    </citation>
    <scope>NUCLEOTIDE SEQUENCE</scope>
</reference>
<accession>A0A0F8XS48</accession>
<name>A0A0F8XS48_9ZZZZ</name>
<dbReference type="EMBL" id="LAZR01061219">
    <property type="protein sequence ID" value="KKK64025.1"/>
    <property type="molecule type" value="Genomic_DNA"/>
</dbReference>